<dbReference type="Pfam" id="PF02661">
    <property type="entry name" value="Fic"/>
    <property type="match status" value="1"/>
</dbReference>
<dbReference type="Gene3D" id="1.10.3290.10">
    <property type="entry name" value="Fido-like domain"/>
    <property type="match status" value="1"/>
</dbReference>
<dbReference type="PATRIC" id="fig|698738.3.peg.2369"/>
<reference evidence="4 5" key="1">
    <citation type="journal article" date="2013" name="Nat. Commun.">
        <title>Genome sequence and functional genomic analysis of the oil-degrading bacterium Oleispira antarctica.</title>
        <authorList>
            <person name="Kube M."/>
            <person name="Chernikova T.N."/>
            <person name="Al-Ramahi Y."/>
            <person name="Beloqui A."/>
            <person name="Lopez-Cortez N."/>
            <person name="Guazzaroni M.E."/>
            <person name="Heipieper H.J."/>
            <person name="Klages S."/>
            <person name="Kotsyurbenko O.R."/>
            <person name="Langer I."/>
            <person name="Nechitaylo T.Y."/>
            <person name="Lunsdorf H."/>
            <person name="Fernandez M."/>
            <person name="Juarez S."/>
            <person name="Ciordia S."/>
            <person name="Singer A."/>
            <person name="Kagan O."/>
            <person name="Egorova O."/>
            <person name="Petit P.A."/>
            <person name="Stogios P."/>
            <person name="Kim Y."/>
            <person name="Tchigvintsev A."/>
            <person name="Flick R."/>
            <person name="Denaro R."/>
            <person name="Genovese M."/>
            <person name="Albar J.P."/>
            <person name="Reva O.N."/>
            <person name="Martinez-Gomariz M."/>
            <person name="Tran H."/>
            <person name="Ferrer M."/>
            <person name="Savchenko A."/>
            <person name="Yakunin A.F."/>
            <person name="Yakimov M.M."/>
            <person name="Golyshina O.V."/>
            <person name="Reinhardt R."/>
            <person name="Golyshin P.N."/>
        </authorList>
    </citation>
    <scope>NUCLEOTIDE SEQUENCE [LARGE SCALE GENOMIC DNA]</scope>
</reference>
<feature type="domain" description="Fido" evidence="3">
    <location>
        <begin position="114"/>
        <end position="291"/>
    </location>
</feature>
<organism evidence="4 5">
    <name type="scientific">Oleispira antarctica RB-8</name>
    <dbReference type="NCBI Taxonomy" id="698738"/>
    <lineage>
        <taxon>Bacteria</taxon>
        <taxon>Pseudomonadati</taxon>
        <taxon>Pseudomonadota</taxon>
        <taxon>Gammaproteobacteria</taxon>
        <taxon>Oceanospirillales</taxon>
        <taxon>Oceanospirillaceae</taxon>
        <taxon>Oleispira</taxon>
    </lineage>
</organism>
<proteinExistence type="predicted"/>
<dbReference type="OrthoDB" id="9807853at2"/>
<evidence type="ECO:0000256" key="1">
    <source>
        <dbReference type="PIRSR" id="PIRSR640198-1"/>
    </source>
</evidence>
<keyword evidence="2" id="KW-0547">Nucleotide-binding</keyword>
<keyword evidence="5" id="KW-1185">Reference proteome</keyword>
<feature type="active site" evidence="1">
    <location>
        <position position="218"/>
    </location>
</feature>
<dbReference type="SUPFAM" id="SSF140931">
    <property type="entry name" value="Fic-like"/>
    <property type="match status" value="1"/>
</dbReference>
<evidence type="ECO:0000313" key="5">
    <source>
        <dbReference type="Proteomes" id="UP000032749"/>
    </source>
</evidence>
<dbReference type="InterPro" id="IPR025230">
    <property type="entry name" value="DUF4172"/>
</dbReference>
<gene>
    <name evidence="4" type="ORF">OLEAN_C22890</name>
</gene>
<dbReference type="InterPro" id="IPR036388">
    <property type="entry name" value="WH-like_DNA-bd_sf"/>
</dbReference>
<dbReference type="GO" id="GO:0005524">
    <property type="term" value="F:ATP binding"/>
    <property type="evidence" value="ECO:0007669"/>
    <property type="project" value="UniProtKB-KW"/>
</dbReference>
<dbReference type="PANTHER" id="PTHR13504">
    <property type="entry name" value="FIDO DOMAIN-CONTAINING PROTEIN DDB_G0283145"/>
    <property type="match status" value="1"/>
</dbReference>
<evidence type="ECO:0000259" key="3">
    <source>
        <dbReference type="PROSITE" id="PS51459"/>
    </source>
</evidence>
<keyword evidence="2" id="KW-0067">ATP-binding</keyword>
<dbReference type="STRING" id="698738.OLEAN_C22890"/>
<dbReference type="AlphaFoldDB" id="R4YNU2"/>
<dbReference type="Pfam" id="PF13776">
    <property type="entry name" value="DUF4172"/>
    <property type="match status" value="1"/>
</dbReference>
<evidence type="ECO:0000313" key="4">
    <source>
        <dbReference type="EMBL" id="CCK76465.1"/>
    </source>
</evidence>
<evidence type="ECO:0000256" key="2">
    <source>
        <dbReference type="PIRSR" id="PIRSR640198-2"/>
    </source>
</evidence>
<accession>R4YNU2</accession>
<feature type="binding site" evidence="2">
    <location>
        <begin position="222"/>
        <end position="229"/>
    </location>
    <ligand>
        <name>ATP</name>
        <dbReference type="ChEBI" id="CHEBI:30616"/>
    </ligand>
</feature>
<dbReference type="PANTHER" id="PTHR13504:SF33">
    <property type="entry name" value="FIC FAMILY PROTEIN"/>
    <property type="match status" value="1"/>
</dbReference>
<dbReference type="PROSITE" id="PS51459">
    <property type="entry name" value="FIDO"/>
    <property type="match status" value="1"/>
</dbReference>
<dbReference type="InterPro" id="IPR036597">
    <property type="entry name" value="Fido-like_dom_sf"/>
</dbReference>
<dbReference type="Proteomes" id="UP000032749">
    <property type="component" value="Chromosome"/>
</dbReference>
<dbReference type="KEGG" id="oai:OLEAN_C22890"/>
<dbReference type="InterPro" id="IPR040198">
    <property type="entry name" value="Fido_containing"/>
</dbReference>
<dbReference type="InterPro" id="IPR003812">
    <property type="entry name" value="Fido"/>
</dbReference>
<protein>
    <submittedName>
        <fullName evidence="4">Filamentation induced by cAMP protein, Fic family</fullName>
    </submittedName>
</protein>
<dbReference type="Gene3D" id="1.10.10.10">
    <property type="entry name" value="Winged helix-like DNA-binding domain superfamily/Winged helix DNA-binding domain"/>
    <property type="match status" value="1"/>
</dbReference>
<sequence>MNYIWQHQQWPNFIYDSEKLSTLAYQYAKQTAKISGNLLNTDFDDALTAQLDLMVDEAINTSLIEGENLNPASVRSSLQNYLNLTPTPINVADTKAEGLAALIVDVRKNFHKPLSKELLFNWHKMVLVGFEDSILHSVLTVGQWRNSPEPMQIVSGHSSEDKGYKRVHYQAPDSKDLDQLMTAFLDWFNNSFSNNSNSQPIPGVIRAGIAHLWFEVIHPFDDGNGRIGRAIIEYALAQDLGAPVVLSMSTHIEKNKKDYYQHLNQASCCDADELNNKGALDITPWLVWFIETLMAAQKDAESKMEVIFQKTQFWQRHKHTDLSPRQVTAVNKIFKAGKEGFPNGISAQKYAALAKCAKATATRDLGDLVTKGCLSVEGVGRGIRYFIQFGKPQRNI</sequence>
<name>R4YNU2_OLEAN</name>
<feature type="binding site" evidence="2">
    <location>
        <begin position="259"/>
        <end position="260"/>
    </location>
    <ligand>
        <name>ATP</name>
        <dbReference type="ChEBI" id="CHEBI:30616"/>
    </ligand>
</feature>
<dbReference type="HOGENOM" id="CLU_041789_1_0_6"/>
<dbReference type="EMBL" id="FO203512">
    <property type="protein sequence ID" value="CCK76465.1"/>
    <property type="molecule type" value="Genomic_DNA"/>
</dbReference>